<sequence length="223" mass="24275">MADSLRSQLSNNVRLRVGLALIVATLGTYLTLDQSERVVKKQKEYRRLSVQLAQARQQATDTSWLARSKEAGKVLSELRDKDWTDSNHGLIQSKWNDYLQNLLLQEKAVNATVALSEAFADGATKTKEDEAGAVPGVSIMRAKLRFEALPRTLYRLLQIIDTNKQTMVVDSLTYNWIGTTGRAEMNLKALTHLSGQPGAQGAAGAADSTTDSANAASPAKGQS</sequence>
<name>A0ABR6YPJ9_9BURK</name>
<comment type="caution">
    <text evidence="3">The sequence shown here is derived from an EMBL/GenBank/DDBJ whole genome shotgun (WGS) entry which is preliminary data.</text>
</comment>
<keyword evidence="2" id="KW-0812">Transmembrane</keyword>
<dbReference type="EMBL" id="JACOGC010000004">
    <property type="protein sequence ID" value="MBC3885794.1"/>
    <property type="molecule type" value="Genomic_DNA"/>
</dbReference>
<protein>
    <submittedName>
        <fullName evidence="3">Uncharacterized protein</fullName>
    </submittedName>
</protein>
<dbReference type="Proteomes" id="UP000613113">
    <property type="component" value="Unassembled WGS sequence"/>
</dbReference>
<organism evidence="3 4">
    <name type="scientific">Undibacterium griseum</name>
    <dbReference type="NCBI Taxonomy" id="2762295"/>
    <lineage>
        <taxon>Bacteria</taxon>
        <taxon>Pseudomonadati</taxon>
        <taxon>Pseudomonadota</taxon>
        <taxon>Betaproteobacteria</taxon>
        <taxon>Burkholderiales</taxon>
        <taxon>Oxalobacteraceae</taxon>
        <taxon>Undibacterium</taxon>
    </lineage>
</organism>
<gene>
    <name evidence="3" type="ORF">H8K27_11685</name>
</gene>
<reference evidence="3 4" key="1">
    <citation type="submission" date="2020-08" db="EMBL/GenBank/DDBJ databases">
        <title>Novel species isolated from subtropical streams in China.</title>
        <authorList>
            <person name="Lu H."/>
        </authorList>
    </citation>
    <scope>NUCLEOTIDE SEQUENCE [LARGE SCALE GENOMIC DNA]</scope>
    <source>
        <strain evidence="3 4">FT31W</strain>
    </source>
</reference>
<feature type="region of interest" description="Disordered" evidence="1">
    <location>
        <begin position="198"/>
        <end position="223"/>
    </location>
</feature>
<evidence type="ECO:0000256" key="2">
    <source>
        <dbReference type="SAM" id="Phobius"/>
    </source>
</evidence>
<proteinExistence type="predicted"/>
<dbReference type="RefSeq" id="WP_186863349.1">
    <property type="nucleotide sequence ID" value="NZ_JACOGC010000004.1"/>
</dbReference>
<keyword evidence="2" id="KW-0472">Membrane</keyword>
<keyword evidence="4" id="KW-1185">Reference proteome</keyword>
<evidence type="ECO:0000256" key="1">
    <source>
        <dbReference type="SAM" id="MobiDB-lite"/>
    </source>
</evidence>
<accession>A0ABR6YPJ9</accession>
<keyword evidence="2" id="KW-1133">Transmembrane helix</keyword>
<evidence type="ECO:0000313" key="4">
    <source>
        <dbReference type="Proteomes" id="UP000613113"/>
    </source>
</evidence>
<evidence type="ECO:0000313" key="3">
    <source>
        <dbReference type="EMBL" id="MBC3885794.1"/>
    </source>
</evidence>
<feature type="transmembrane region" description="Helical" evidence="2">
    <location>
        <begin position="13"/>
        <end position="32"/>
    </location>
</feature>